<keyword evidence="9" id="KW-0812">Transmembrane</keyword>
<sequence length="433" mass="48575">MAKTPKIIIIGAGFGGVKMVKSLHKKPVEVLLIDRNNYHNFQPLMYQVATGGLEPGNIGYPVRRIFRKYKNVSFRMAEVLSIDIQKNKISTSIGEMDYDYLVMASGSENNFFNFERVKHKLLTLKSLPDALQIRNWIFQNLERALAENRKESLEEIMNIAIVGGGPAGIELAGALAEMKKYVIPKEFPELELSRMSLNLYQSGPKLLAAMSEEASEKTLEYLKEMGVNVFLNTRVSDYKNNAIVLEDGSHFITNTVIWTAGVKGSPIAGFPEEVILRGNRLSVNKFNQVIGIENVFAIGDVAAHSSIDALNGLPMLAPVAQQQGKHLAKNILRHLKNEPMQPFQYRNKGAMATIGRKKAVVDLPNFNFQGGFAWFVWMFVHVFSLVGFRDKTVTLIDWVVSYFSYDQPLGMILRSGEFKPGPAKKEIKEIEDV</sequence>
<dbReference type="PANTHER" id="PTHR43706">
    <property type="entry name" value="NADH DEHYDROGENASE"/>
    <property type="match status" value="1"/>
</dbReference>
<keyword evidence="7" id="KW-0520">NAD</keyword>
<keyword evidence="5" id="KW-0809">Transit peptide</keyword>
<evidence type="ECO:0000259" key="10">
    <source>
        <dbReference type="Pfam" id="PF07992"/>
    </source>
</evidence>
<keyword evidence="9" id="KW-1133">Transmembrane helix</keyword>
<feature type="transmembrane region" description="Helical" evidence="9">
    <location>
        <begin position="371"/>
        <end position="388"/>
    </location>
</feature>
<evidence type="ECO:0000256" key="8">
    <source>
        <dbReference type="ARBA" id="ARBA00047599"/>
    </source>
</evidence>
<dbReference type="InterPro" id="IPR045024">
    <property type="entry name" value="NDH-2"/>
</dbReference>
<dbReference type="EMBL" id="SDDZ01000006">
    <property type="protein sequence ID" value="RXJ49636.1"/>
    <property type="molecule type" value="Genomic_DNA"/>
</dbReference>
<evidence type="ECO:0000256" key="4">
    <source>
        <dbReference type="ARBA" id="ARBA00022827"/>
    </source>
</evidence>
<keyword evidence="4" id="KW-0274">FAD</keyword>
<dbReference type="SUPFAM" id="SSF51905">
    <property type="entry name" value="FAD/NAD(P)-binding domain"/>
    <property type="match status" value="1"/>
</dbReference>
<evidence type="ECO:0000256" key="9">
    <source>
        <dbReference type="SAM" id="Phobius"/>
    </source>
</evidence>
<evidence type="ECO:0000259" key="11">
    <source>
        <dbReference type="Pfam" id="PF22366"/>
    </source>
</evidence>
<dbReference type="PRINTS" id="PR00411">
    <property type="entry name" value="PNDRDTASEI"/>
</dbReference>
<dbReference type="GO" id="GO:0050136">
    <property type="term" value="F:NADH dehydrogenase (quinone) (non-electrogenic) activity"/>
    <property type="evidence" value="ECO:0007669"/>
    <property type="project" value="UniProtKB-EC"/>
</dbReference>
<dbReference type="Pfam" id="PF22366">
    <property type="entry name" value="NDH2_C"/>
    <property type="match status" value="1"/>
</dbReference>
<dbReference type="Gene3D" id="3.50.50.100">
    <property type="match status" value="1"/>
</dbReference>
<keyword evidence="6" id="KW-0560">Oxidoreductase</keyword>
<dbReference type="InterPro" id="IPR054585">
    <property type="entry name" value="NDH2-like_C"/>
</dbReference>
<dbReference type="RefSeq" id="WP_129017646.1">
    <property type="nucleotide sequence ID" value="NZ_SDDZ01000006.1"/>
</dbReference>
<dbReference type="Pfam" id="PF07992">
    <property type="entry name" value="Pyr_redox_2"/>
    <property type="match status" value="1"/>
</dbReference>
<dbReference type="InterPro" id="IPR023753">
    <property type="entry name" value="FAD/NAD-binding_dom"/>
</dbReference>
<dbReference type="PRINTS" id="PR00368">
    <property type="entry name" value="FADPNR"/>
</dbReference>
<reference evidence="12 13" key="1">
    <citation type="submission" date="2019-01" db="EMBL/GenBank/DDBJ databases">
        <title>Genome sequence of the Antarctic species Gelidibacter gilvus ACAM 158(T).</title>
        <authorList>
            <person name="Bowman J.P."/>
        </authorList>
    </citation>
    <scope>NUCLEOTIDE SEQUENCE [LARGE SCALE GENOMIC DNA]</scope>
    <source>
        <strain evidence="12 13">IC158</strain>
    </source>
</reference>
<dbReference type="EC" id="1.6.5.9" evidence="2"/>
<feature type="domain" description="FAD/NAD(P)-binding" evidence="10">
    <location>
        <begin position="6"/>
        <end position="324"/>
    </location>
</feature>
<dbReference type="Proteomes" id="UP000289792">
    <property type="component" value="Unassembled WGS sequence"/>
</dbReference>
<protein>
    <recommendedName>
        <fullName evidence="2">NADH:ubiquinone reductase (non-electrogenic)</fullName>
        <ecNumber evidence="2">1.6.5.9</ecNumber>
    </recommendedName>
</protein>
<evidence type="ECO:0000256" key="5">
    <source>
        <dbReference type="ARBA" id="ARBA00022946"/>
    </source>
</evidence>
<keyword evidence="13" id="KW-1185">Reference proteome</keyword>
<comment type="catalytic activity">
    <reaction evidence="8">
        <text>a quinone + NADH + H(+) = a quinol + NAD(+)</text>
        <dbReference type="Rhea" id="RHEA:46160"/>
        <dbReference type="ChEBI" id="CHEBI:15378"/>
        <dbReference type="ChEBI" id="CHEBI:24646"/>
        <dbReference type="ChEBI" id="CHEBI:57540"/>
        <dbReference type="ChEBI" id="CHEBI:57945"/>
        <dbReference type="ChEBI" id="CHEBI:132124"/>
        <dbReference type="EC" id="1.6.5.9"/>
    </reaction>
</comment>
<dbReference type="OrthoDB" id="9781621at2"/>
<dbReference type="InterPro" id="IPR036188">
    <property type="entry name" value="FAD/NAD-bd_sf"/>
</dbReference>
<evidence type="ECO:0000256" key="1">
    <source>
        <dbReference type="ARBA" id="ARBA00005272"/>
    </source>
</evidence>
<feature type="domain" description="External alternative NADH-ubiquinone oxidoreductase-like C-terminal" evidence="11">
    <location>
        <begin position="348"/>
        <end position="403"/>
    </location>
</feature>
<accession>A0A4V1LMT7</accession>
<evidence type="ECO:0000256" key="7">
    <source>
        <dbReference type="ARBA" id="ARBA00023027"/>
    </source>
</evidence>
<proteinExistence type="inferred from homology"/>
<comment type="similarity">
    <text evidence="1">Belongs to the NADH dehydrogenase family.</text>
</comment>
<gene>
    <name evidence="12" type="ORF">ESZ48_11560</name>
</gene>
<evidence type="ECO:0000256" key="2">
    <source>
        <dbReference type="ARBA" id="ARBA00012637"/>
    </source>
</evidence>
<evidence type="ECO:0000256" key="6">
    <source>
        <dbReference type="ARBA" id="ARBA00023002"/>
    </source>
</evidence>
<name>A0A4V1LMT7_9FLAO</name>
<dbReference type="PANTHER" id="PTHR43706:SF47">
    <property type="entry name" value="EXTERNAL NADH-UBIQUINONE OXIDOREDUCTASE 1, MITOCHONDRIAL-RELATED"/>
    <property type="match status" value="1"/>
</dbReference>
<evidence type="ECO:0000256" key="3">
    <source>
        <dbReference type="ARBA" id="ARBA00022630"/>
    </source>
</evidence>
<keyword evidence="3" id="KW-0285">Flavoprotein</keyword>
<evidence type="ECO:0000313" key="13">
    <source>
        <dbReference type="Proteomes" id="UP000289792"/>
    </source>
</evidence>
<evidence type="ECO:0000313" key="12">
    <source>
        <dbReference type="EMBL" id="RXJ49636.1"/>
    </source>
</evidence>
<organism evidence="12 13">
    <name type="scientific">Gelidibacter gilvus</name>
    <dbReference type="NCBI Taxonomy" id="59602"/>
    <lineage>
        <taxon>Bacteria</taxon>
        <taxon>Pseudomonadati</taxon>
        <taxon>Bacteroidota</taxon>
        <taxon>Flavobacteriia</taxon>
        <taxon>Flavobacteriales</taxon>
        <taxon>Flavobacteriaceae</taxon>
        <taxon>Gelidibacter</taxon>
    </lineage>
</organism>
<keyword evidence="9" id="KW-0472">Membrane</keyword>
<comment type="caution">
    <text evidence="12">The sequence shown here is derived from an EMBL/GenBank/DDBJ whole genome shotgun (WGS) entry which is preliminary data.</text>
</comment>
<dbReference type="AlphaFoldDB" id="A0A4V1LMT7"/>